<accession>A0A0B7AAP2</accession>
<reference evidence="1" key="1">
    <citation type="submission" date="2014-12" db="EMBL/GenBank/DDBJ databases">
        <title>Insight into the proteome of Arion vulgaris.</title>
        <authorList>
            <person name="Aradska J."/>
            <person name="Bulat T."/>
            <person name="Smidak R."/>
            <person name="Sarate P."/>
            <person name="Gangsoo J."/>
            <person name="Sialana F."/>
            <person name="Bilban M."/>
            <person name="Lubec G."/>
        </authorList>
    </citation>
    <scope>NUCLEOTIDE SEQUENCE</scope>
    <source>
        <tissue evidence="1">Skin</tissue>
    </source>
</reference>
<protein>
    <submittedName>
        <fullName evidence="1">Uncharacterized protein</fullName>
    </submittedName>
</protein>
<dbReference type="AlphaFoldDB" id="A0A0B7AAP2"/>
<feature type="non-terminal residue" evidence="1">
    <location>
        <position position="72"/>
    </location>
</feature>
<name>A0A0B7AAP2_9EUPU</name>
<feature type="non-terminal residue" evidence="1">
    <location>
        <position position="1"/>
    </location>
</feature>
<dbReference type="EMBL" id="HACG01030145">
    <property type="protein sequence ID" value="CEK77010.1"/>
    <property type="molecule type" value="Transcribed_RNA"/>
</dbReference>
<sequence length="72" mass="8605">LALLRTDIDMRERYNMIVQNRYNAIAKIQSIDEHWEMLKESICQTSSEIIPKIKHNVRKNWMTRENITVNGC</sequence>
<gene>
    <name evidence="1" type="primary">ORF102595</name>
</gene>
<organism evidence="1">
    <name type="scientific">Arion vulgaris</name>
    <dbReference type="NCBI Taxonomy" id="1028688"/>
    <lineage>
        <taxon>Eukaryota</taxon>
        <taxon>Metazoa</taxon>
        <taxon>Spiralia</taxon>
        <taxon>Lophotrochozoa</taxon>
        <taxon>Mollusca</taxon>
        <taxon>Gastropoda</taxon>
        <taxon>Heterobranchia</taxon>
        <taxon>Euthyneura</taxon>
        <taxon>Panpulmonata</taxon>
        <taxon>Eupulmonata</taxon>
        <taxon>Stylommatophora</taxon>
        <taxon>Helicina</taxon>
        <taxon>Arionoidea</taxon>
        <taxon>Arionidae</taxon>
        <taxon>Arion</taxon>
    </lineage>
</organism>
<evidence type="ECO:0000313" key="1">
    <source>
        <dbReference type="EMBL" id="CEK77010.1"/>
    </source>
</evidence>
<proteinExistence type="predicted"/>